<keyword evidence="1" id="KW-0472">Membrane</keyword>
<gene>
    <name evidence="2" type="ORF">GBK04_02135</name>
</gene>
<evidence type="ECO:0000313" key="2">
    <source>
        <dbReference type="EMBL" id="MPR32175.1"/>
    </source>
</evidence>
<keyword evidence="3" id="KW-1185">Reference proteome</keyword>
<reference evidence="2 3" key="1">
    <citation type="submission" date="2019-10" db="EMBL/GenBank/DDBJ databases">
        <title>Draft Genome Sequence of Cytophagaceae sp. SJW1-29.</title>
        <authorList>
            <person name="Choi A."/>
        </authorList>
    </citation>
    <scope>NUCLEOTIDE SEQUENCE [LARGE SCALE GENOMIC DNA]</scope>
    <source>
        <strain evidence="2 3">SJW1-29</strain>
    </source>
</reference>
<dbReference type="AlphaFoldDB" id="A0A7C9BFV6"/>
<name>A0A7C9BFV6_9BACT</name>
<evidence type="ECO:0000256" key="1">
    <source>
        <dbReference type="SAM" id="Phobius"/>
    </source>
</evidence>
<keyword evidence="1" id="KW-0812">Transmembrane</keyword>
<evidence type="ECO:0008006" key="4">
    <source>
        <dbReference type="Google" id="ProtNLM"/>
    </source>
</evidence>
<dbReference type="EMBL" id="WHLY01000002">
    <property type="protein sequence ID" value="MPR32175.1"/>
    <property type="molecule type" value="Genomic_DNA"/>
</dbReference>
<accession>A0A7C9BFV6</accession>
<comment type="caution">
    <text evidence="2">The sequence shown here is derived from an EMBL/GenBank/DDBJ whole genome shotgun (WGS) entry which is preliminary data.</text>
</comment>
<dbReference type="Proteomes" id="UP000479293">
    <property type="component" value="Unassembled WGS sequence"/>
</dbReference>
<keyword evidence="1" id="KW-1133">Transmembrane helix</keyword>
<feature type="transmembrane region" description="Helical" evidence="1">
    <location>
        <begin position="12"/>
        <end position="32"/>
    </location>
</feature>
<proteinExistence type="predicted"/>
<dbReference type="Gene3D" id="1.10.150.20">
    <property type="entry name" value="5' to 3' exonuclease, C-terminal subdomain"/>
    <property type="match status" value="1"/>
</dbReference>
<organism evidence="2 3">
    <name type="scientific">Salmonirosea aquatica</name>
    <dbReference type="NCBI Taxonomy" id="2654236"/>
    <lineage>
        <taxon>Bacteria</taxon>
        <taxon>Pseudomonadati</taxon>
        <taxon>Bacteroidota</taxon>
        <taxon>Cytophagia</taxon>
        <taxon>Cytophagales</taxon>
        <taxon>Spirosomataceae</taxon>
        <taxon>Salmonirosea</taxon>
    </lineage>
</organism>
<evidence type="ECO:0000313" key="3">
    <source>
        <dbReference type="Proteomes" id="UP000479293"/>
    </source>
</evidence>
<protein>
    <recommendedName>
        <fullName evidence="4">DUF4332 domain-containing protein</fullName>
    </recommendedName>
</protein>
<dbReference type="RefSeq" id="WP_152756442.1">
    <property type="nucleotide sequence ID" value="NZ_WHLY01000002.1"/>
</dbReference>
<sequence>MFDLNPLGQPDAWWQHLVMLAVAALIGHIIGYRTSRGIAVQLEAELAELDDLLDSCQQATKLPGKPSITSVSDEPAFIAPEPLDMIPVPASRVSNPAGVPQNTPVAHDDLKIVEGIGPKIEELLNKEGILTLVHLSEASHERLTDILRAAGKRFQMHDPGSWPRQAELAATGKWEELRAWQEELHKGRTT</sequence>